<accession>A0A4S4EVU2</accession>
<name>A0A4S4EVU2_CAMSN</name>
<dbReference type="PANTHER" id="PTHR36703">
    <property type="entry name" value="TRIACYLGLYCEROL LIPASE-LIKE PROTEIN"/>
    <property type="match status" value="1"/>
</dbReference>
<dbReference type="AlphaFoldDB" id="A0A4S4EVU2"/>
<evidence type="ECO:0000313" key="2">
    <source>
        <dbReference type="EMBL" id="THG21091.1"/>
    </source>
</evidence>
<dbReference type="Proteomes" id="UP000306102">
    <property type="component" value="Unassembled WGS sequence"/>
</dbReference>
<feature type="region of interest" description="Disordered" evidence="1">
    <location>
        <begin position="123"/>
        <end position="149"/>
    </location>
</feature>
<dbReference type="STRING" id="542762.A0A4S4EVU2"/>
<feature type="region of interest" description="Disordered" evidence="1">
    <location>
        <begin position="1"/>
        <end position="53"/>
    </location>
</feature>
<proteinExistence type="predicted"/>
<dbReference type="PANTHER" id="PTHR36703:SF1">
    <property type="entry name" value="TRIACYLGLYCEROL LIPASE-LIKE PROTEIN"/>
    <property type="match status" value="1"/>
</dbReference>
<protein>
    <submittedName>
        <fullName evidence="2">Uncharacterized protein</fullName>
    </submittedName>
</protein>
<sequence>MRDLRASPQSWRQRSASASKEGFHISPRTPSLSQPPATTVPSTSCSGAPPVPPQCTPPLRTIATFPIIGSEIGLEYGLGWRGGKWYANRKFRKEQMKLLGQIKPKRWQLKFLRRPLIRSKSSENAVKPSEVFQKDLPAAHNSGEMNRPC</sequence>
<feature type="compositionally biased region" description="Polar residues" evidence="1">
    <location>
        <begin position="28"/>
        <end position="46"/>
    </location>
</feature>
<gene>
    <name evidence="2" type="ORF">TEA_003174</name>
</gene>
<comment type="caution">
    <text evidence="2">The sequence shown here is derived from an EMBL/GenBank/DDBJ whole genome shotgun (WGS) entry which is preliminary data.</text>
</comment>
<dbReference type="EMBL" id="SDRB02001592">
    <property type="protein sequence ID" value="THG21091.1"/>
    <property type="molecule type" value="Genomic_DNA"/>
</dbReference>
<evidence type="ECO:0000256" key="1">
    <source>
        <dbReference type="SAM" id="MobiDB-lite"/>
    </source>
</evidence>
<reference evidence="2 3" key="1">
    <citation type="journal article" date="2018" name="Proc. Natl. Acad. Sci. U.S.A.">
        <title>Draft genome sequence of Camellia sinensis var. sinensis provides insights into the evolution of the tea genome and tea quality.</title>
        <authorList>
            <person name="Wei C."/>
            <person name="Yang H."/>
            <person name="Wang S."/>
            <person name="Zhao J."/>
            <person name="Liu C."/>
            <person name="Gao L."/>
            <person name="Xia E."/>
            <person name="Lu Y."/>
            <person name="Tai Y."/>
            <person name="She G."/>
            <person name="Sun J."/>
            <person name="Cao H."/>
            <person name="Tong W."/>
            <person name="Gao Q."/>
            <person name="Li Y."/>
            <person name="Deng W."/>
            <person name="Jiang X."/>
            <person name="Wang W."/>
            <person name="Chen Q."/>
            <person name="Zhang S."/>
            <person name="Li H."/>
            <person name="Wu J."/>
            <person name="Wang P."/>
            <person name="Li P."/>
            <person name="Shi C."/>
            <person name="Zheng F."/>
            <person name="Jian J."/>
            <person name="Huang B."/>
            <person name="Shan D."/>
            <person name="Shi M."/>
            <person name="Fang C."/>
            <person name="Yue Y."/>
            <person name="Li F."/>
            <person name="Li D."/>
            <person name="Wei S."/>
            <person name="Han B."/>
            <person name="Jiang C."/>
            <person name="Yin Y."/>
            <person name="Xia T."/>
            <person name="Zhang Z."/>
            <person name="Bennetzen J.L."/>
            <person name="Zhao S."/>
            <person name="Wan X."/>
        </authorList>
    </citation>
    <scope>NUCLEOTIDE SEQUENCE [LARGE SCALE GENOMIC DNA]</scope>
    <source>
        <strain evidence="3">cv. Shuchazao</strain>
        <tissue evidence="2">Leaf</tissue>
    </source>
</reference>
<organism evidence="2 3">
    <name type="scientific">Camellia sinensis var. sinensis</name>
    <name type="common">China tea</name>
    <dbReference type="NCBI Taxonomy" id="542762"/>
    <lineage>
        <taxon>Eukaryota</taxon>
        <taxon>Viridiplantae</taxon>
        <taxon>Streptophyta</taxon>
        <taxon>Embryophyta</taxon>
        <taxon>Tracheophyta</taxon>
        <taxon>Spermatophyta</taxon>
        <taxon>Magnoliopsida</taxon>
        <taxon>eudicotyledons</taxon>
        <taxon>Gunneridae</taxon>
        <taxon>Pentapetalae</taxon>
        <taxon>asterids</taxon>
        <taxon>Ericales</taxon>
        <taxon>Theaceae</taxon>
        <taxon>Camellia</taxon>
    </lineage>
</organism>
<feature type="compositionally biased region" description="Polar residues" evidence="1">
    <location>
        <begin position="7"/>
        <end position="18"/>
    </location>
</feature>
<evidence type="ECO:0000313" key="3">
    <source>
        <dbReference type="Proteomes" id="UP000306102"/>
    </source>
</evidence>
<keyword evidence="3" id="KW-1185">Reference proteome</keyword>